<comment type="caution">
    <text evidence="1">The sequence shown here is derived from an EMBL/GenBank/DDBJ whole genome shotgun (WGS) entry which is preliminary data.</text>
</comment>
<gene>
    <name evidence="1" type="ORF">CIK91_04360</name>
</gene>
<evidence type="ECO:0000313" key="1">
    <source>
        <dbReference type="EMBL" id="OYP56025.1"/>
    </source>
</evidence>
<protein>
    <submittedName>
        <fullName evidence="1">Uncharacterized protein</fullName>
    </submittedName>
</protein>
<evidence type="ECO:0000313" key="2">
    <source>
        <dbReference type="Proteomes" id="UP000216189"/>
    </source>
</evidence>
<accession>A0ABX4EIP6</accession>
<keyword evidence="2" id="KW-1185">Reference proteome</keyword>
<name>A0ABX4EIP6_SEGBR</name>
<dbReference type="EMBL" id="NPJF01000025">
    <property type="protein sequence ID" value="OYP56025.1"/>
    <property type="molecule type" value="Genomic_DNA"/>
</dbReference>
<sequence>MFYLFTAAKVHFILAKSTMCAKDFYVKVDLFRLVFLKIKNFLAKTPRYKSLCVLTFLARIISCRTILVQFIFSLIV</sequence>
<reference evidence="1 2" key="1">
    <citation type="submission" date="2017-08" db="EMBL/GenBank/DDBJ databases">
        <title>Comparative genomics of non-oral Prevotella species.</title>
        <authorList>
            <person name="Accetto T."/>
            <person name="Nograsek B."/>
            <person name="Avgustin G."/>
        </authorList>
    </citation>
    <scope>NUCLEOTIDE SEQUENCE [LARGE SCALE GENOMIC DNA]</scope>
    <source>
        <strain evidence="1 2">TC1-1</strain>
    </source>
</reference>
<organism evidence="1 2">
    <name type="scientific">Segatella bryantii</name>
    <name type="common">Prevotella bryantii</name>
    <dbReference type="NCBI Taxonomy" id="77095"/>
    <lineage>
        <taxon>Bacteria</taxon>
        <taxon>Pseudomonadati</taxon>
        <taxon>Bacteroidota</taxon>
        <taxon>Bacteroidia</taxon>
        <taxon>Bacteroidales</taxon>
        <taxon>Prevotellaceae</taxon>
        <taxon>Segatella</taxon>
    </lineage>
</organism>
<proteinExistence type="predicted"/>
<dbReference type="Proteomes" id="UP000216189">
    <property type="component" value="Unassembled WGS sequence"/>
</dbReference>